<comment type="similarity">
    <text evidence="3 14">Belongs to the peptidase M28 family.</text>
</comment>
<feature type="transmembrane region" description="Helical" evidence="16">
    <location>
        <begin position="498"/>
        <end position="519"/>
    </location>
</feature>
<feature type="transmembrane region" description="Helical" evidence="16">
    <location>
        <begin position="594"/>
        <end position="613"/>
    </location>
</feature>
<accession>A0A0C3ATW4</accession>
<evidence type="ECO:0000256" key="4">
    <source>
        <dbReference type="ARBA" id="ARBA00022670"/>
    </source>
</evidence>
<feature type="transmembrane region" description="Helical" evidence="16">
    <location>
        <begin position="28"/>
        <end position="50"/>
    </location>
</feature>
<dbReference type="AlphaFoldDB" id="A0A0C3ATW4"/>
<evidence type="ECO:0000256" key="11">
    <source>
        <dbReference type="ARBA" id="ARBA00023049"/>
    </source>
</evidence>
<keyword evidence="10 16" id="KW-1133">Transmembrane helix</keyword>
<keyword evidence="12 16" id="KW-0472">Membrane</keyword>
<feature type="transmembrane region" description="Helical" evidence="16">
    <location>
        <begin position="711"/>
        <end position="733"/>
    </location>
</feature>
<keyword evidence="7 14" id="KW-0378">Hydrolase</keyword>
<feature type="region of interest" description="Disordered" evidence="15">
    <location>
        <begin position="1"/>
        <end position="25"/>
    </location>
</feature>
<evidence type="ECO:0000256" key="12">
    <source>
        <dbReference type="ARBA" id="ARBA00023136"/>
    </source>
</evidence>
<dbReference type="InterPro" id="IPR007484">
    <property type="entry name" value="Peptidase_M28"/>
</dbReference>
<protein>
    <recommendedName>
        <fullName evidence="14">Peptide hydrolase</fullName>
        <ecNumber evidence="14">3.4.-.-</ecNumber>
    </recommendedName>
</protein>
<keyword evidence="8" id="KW-0256">Endoplasmic reticulum</keyword>
<keyword evidence="13" id="KW-0325">Glycoprotein</keyword>
<dbReference type="OrthoDB" id="76293at2759"/>
<keyword evidence="9 14" id="KW-0862">Zinc</keyword>
<evidence type="ECO:0000256" key="10">
    <source>
        <dbReference type="ARBA" id="ARBA00022989"/>
    </source>
</evidence>
<reference evidence="18 19" key="1">
    <citation type="submission" date="2014-04" db="EMBL/GenBank/DDBJ databases">
        <authorList>
            <consortium name="DOE Joint Genome Institute"/>
            <person name="Kuo A."/>
            <person name="Zuccaro A."/>
            <person name="Kohler A."/>
            <person name="Nagy L.G."/>
            <person name="Floudas D."/>
            <person name="Copeland A."/>
            <person name="Barry K.W."/>
            <person name="Cichocki N."/>
            <person name="Veneault-Fourrey C."/>
            <person name="LaButti K."/>
            <person name="Lindquist E.A."/>
            <person name="Lipzen A."/>
            <person name="Lundell T."/>
            <person name="Morin E."/>
            <person name="Murat C."/>
            <person name="Sun H."/>
            <person name="Tunlid A."/>
            <person name="Henrissat B."/>
            <person name="Grigoriev I.V."/>
            <person name="Hibbett D.S."/>
            <person name="Martin F."/>
            <person name="Nordberg H.P."/>
            <person name="Cantor M.N."/>
            <person name="Hua S.X."/>
        </authorList>
    </citation>
    <scope>NUCLEOTIDE SEQUENCE [LARGE SCALE GENOMIC DNA]</scope>
    <source>
        <strain evidence="18 19">MAFF 305830</strain>
    </source>
</reference>
<evidence type="ECO:0000256" key="7">
    <source>
        <dbReference type="ARBA" id="ARBA00022801"/>
    </source>
</evidence>
<keyword evidence="19" id="KW-1185">Reference proteome</keyword>
<keyword evidence="4 14" id="KW-0645">Protease</keyword>
<dbReference type="HOGENOM" id="CLU_015120_0_0_1"/>
<keyword evidence="5 16" id="KW-0812">Transmembrane</keyword>
<evidence type="ECO:0000256" key="2">
    <source>
        <dbReference type="ARBA" id="ARBA00004477"/>
    </source>
</evidence>
<dbReference type="Pfam" id="PF04389">
    <property type="entry name" value="Peptidase_M28"/>
    <property type="match status" value="1"/>
</dbReference>
<dbReference type="GO" id="GO:0008235">
    <property type="term" value="F:metalloexopeptidase activity"/>
    <property type="evidence" value="ECO:0007669"/>
    <property type="project" value="InterPro"/>
</dbReference>
<name>A0A0C3ATW4_SERVB</name>
<evidence type="ECO:0000256" key="1">
    <source>
        <dbReference type="ARBA" id="ARBA00001947"/>
    </source>
</evidence>
<dbReference type="FunFam" id="3.40.630.10:FF:000008">
    <property type="entry name" value="Endoplasmic reticulum metallopeptidase 1"/>
    <property type="match status" value="1"/>
</dbReference>
<evidence type="ECO:0000256" key="9">
    <source>
        <dbReference type="ARBA" id="ARBA00022833"/>
    </source>
</evidence>
<reference evidence="19" key="2">
    <citation type="submission" date="2015-01" db="EMBL/GenBank/DDBJ databases">
        <title>Evolutionary Origins and Diversification of the Mycorrhizal Mutualists.</title>
        <authorList>
            <consortium name="DOE Joint Genome Institute"/>
            <consortium name="Mycorrhizal Genomics Consortium"/>
            <person name="Kohler A."/>
            <person name="Kuo A."/>
            <person name="Nagy L.G."/>
            <person name="Floudas D."/>
            <person name="Copeland A."/>
            <person name="Barry K.W."/>
            <person name="Cichocki N."/>
            <person name="Veneault-Fourrey C."/>
            <person name="LaButti K."/>
            <person name="Lindquist E.A."/>
            <person name="Lipzen A."/>
            <person name="Lundell T."/>
            <person name="Morin E."/>
            <person name="Murat C."/>
            <person name="Riley R."/>
            <person name="Ohm R."/>
            <person name="Sun H."/>
            <person name="Tunlid A."/>
            <person name="Henrissat B."/>
            <person name="Grigoriev I.V."/>
            <person name="Hibbett D.S."/>
            <person name="Martin F."/>
        </authorList>
    </citation>
    <scope>NUCLEOTIDE SEQUENCE [LARGE SCALE GENOMIC DNA]</scope>
    <source>
        <strain evidence="19">MAFF 305830</strain>
    </source>
</reference>
<evidence type="ECO:0000313" key="18">
    <source>
        <dbReference type="EMBL" id="KIM23449.1"/>
    </source>
</evidence>
<dbReference type="GO" id="GO:0006508">
    <property type="term" value="P:proteolysis"/>
    <property type="evidence" value="ECO:0007669"/>
    <property type="project" value="UniProtKB-KW"/>
</dbReference>
<evidence type="ECO:0000256" key="14">
    <source>
        <dbReference type="RuleBase" id="RU361240"/>
    </source>
</evidence>
<proteinExistence type="inferred from homology"/>
<dbReference type="SUPFAM" id="SSF53187">
    <property type="entry name" value="Zn-dependent exopeptidases"/>
    <property type="match status" value="1"/>
</dbReference>
<evidence type="ECO:0000256" key="3">
    <source>
        <dbReference type="ARBA" id="ARBA00010918"/>
    </source>
</evidence>
<dbReference type="Proteomes" id="UP000054097">
    <property type="component" value="Unassembled WGS sequence"/>
</dbReference>
<evidence type="ECO:0000259" key="17">
    <source>
        <dbReference type="Pfam" id="PF04389"/>
    </source>
</evidence>
<feature type="domain" description="Peptidase M28" evidence="17">
    <location>
        <begin position="166"/>
        <end position="361"/>
    </location>
</feature>
<dbReference type="GO" id="GO:0005789">
    <property type="term" value="C:endoplasmic reticulum membrane"/>
    <property type="evidence" value="ECO:0007669"/>
    <property type="project" value="UniProtKB-SubCell"/>
</dbReference>
<organism evidence="18 19">
    <name type="scientific">Serendipita vermifera MAFF 305830</name>
    <dbReference type="NCBI Taxonomy" id="933852"/>
    <lineage>
        <taxon>Eukaryota</taxon>
        <taxon>Fungi</taxon>
        <taxon>Dikarya</taxon>
        <taxon>Basidiomycota</taxon>
        <taxon>Agaricomycotina</taxon>
        <taxon>Agaricomycetes</taxon>
        <taxon>Sebacinales</taxon>
        <taxon>Serendipitaceae</taxon>
        <taxon>Serendipita</taxon>
    </lineage>
</organism>
<dbReference type="EMBL" id="KN824337">
    <property type="protein sequence ID" value="KIM23449.1"/>
    <property type="molecule type" value="Genomic_DNA"/>
</dbReference>
<feature type="transmembrane region" description="Helical" evidence="16">
    <location>
        <begin position="629"/>
        <end position="650"/>
    </location>
</feature>
<dbReference type="STRING" id="933852.A0A0C3ATW4"/>
<comment type="subcellular location">
    <subcellularLocation>
        <location evidence="2">Endoplasmic reticulum membrane</location>
        <topology evidence="2">Multi-pass membrane protein</topology>
    </subcellularLocation>
</comment>
<evidence type="ECO:0000256" key="15">
    <source>
        <dbReference type="SAM" id="MobiDB-lite"/>
    </source>
</evidence>
<gene>
    <name evidence="18" type="ORF">M408DRAFT_17914</name>
</gene>
<evidence type="ECO:0000256" key="8">
    <source>
        <dbReference type="ARBA" id="ARBA00022824"/>
    </source>
</evidence>
<dbReference type="Gene3D" id="3.40.630.10">
    <property type="entry name" value="Zn peptidases"/>
    <property type="match status" value="1"/>
</dbReference>
<evidence type="ECO:0000256" key="16">
    <source>
        <dbReference type="SAM" id="Phobius"/>
    </source>
</evidence>
<evidence type="ECO:0000256" key="5">
    <source>
        <dbReference type="ARBA" id="ARBA00022692"/>
    </source>
</evidence>
<evidence type="ECO:0000256" key="6">
    <source>
        <dbReference type="ARBA" id="ARBA00022723"/>
    </source>
</evidence>
<dbReference type="PANTHER" id="PTHR12147">
    <property type="entry name" value="METALLOPEPTIDASE M28 FAMILY MEMBER"/>
    <property type="match status" value="1"/>
</dbReference>
<dbReference type="GO" id="GO:0046872">
    <property type="term" value="F:metal ion binding"/>
    <property type="evidence" value="ECO:0007669"/>
    <property type="project" value="UniProtKB-KW"/>
</dbReference>
<evidence type="ECO:0000256" key="13">
    <source>
        <dbReference type="ARBA" id="ARBA00023180"/>
    </source>
</evidence>
<evidence type="ECO:0000313" key="19">
    <source>
        <dbReference type="Proteomes" id="UP000054097"/>
    </source>
</evidence>
<dbReference type="InterPro" id="IPR045175">
    <property type="entry name" value="M28_fam"/>
</dbReference>
<feature type="transmembrane region" description="Helical" evidence="16">
    <location>
        <begin position="670"/>
        <end position="690"/>
    </location>
</feature>
<sequence>MSSSHPAPGFTPDGPQRRARREKSRSQLGTGEILWLGLLPILVLVPWWTIKSHYQLPTPKIELFDVSGSPQISEHRILSDVYELSDPEKIGFRTVGTREHAAGDAWAVERVKELVQLCDDVKSTASASGQSVDLVCEWDRQQGSGTHKFDIMNRVIYKSYQNLTNILFRISSSHPESKSLAILLNSHLDSTLPSPGAADDAIAVAISLEIARVLIEAAGKGEWEVGWGIIILLNNAEESFQDASHLFSTQHPWAQTVRAVVNLEAAGTKGPELLFQATSEEMVRVYQGVPHPHGTVLANDIFASGIMMSDTDFRQFDQYLSVPGLDMAIVGHSYYYHTSKDRVENIEPGVAQHFAENVLEIVKRMTAREKTADGSYAPSSLLERVQKFEQNTPLPDAAASPSAMPVPVGGGSSMPFASEDMGGGQHSRRPDVVFYSLAGTTVIVYSGSTARVMYTVWALICVGLVWAGSPRKASSSGEKASASGPANVSHGLLVGRSVLHLLFTLLLAIVYSNLTAFIMRTVLGRQLTWFSGELKPVGLYAWPTLLALFTTPAKRLIPSHVPPQQKELALAHAALLLHVTLAVVVQFLGVGSAVVFFIISLGLGFGVIVGLIADYREGTAGGAHGLRPIVYLAGSILPLHLGVELTIGILDTFVPLTGRMPPFVPAEHIIATPIPVFIFLSLPLIPSLATHIENSGATGSRGGSQYPAVIWSIRIAIMSAVLWYAFLSGWGTWPFDPEHPKRIFLSFTEHVNDDRFSLQMAQMDGAPGFKRLVAGAAQTVANVRRSEASAPLTVVIPEKVAFTQWNTEWNPFFPLGELLEHYTFETLPPLPAPYTPPWRDVNNFGIIVRQNVVDEISGTRKIVLDMKHRNVIWTVLAFDAHVLSWSLDTPPPDAHTRHHIKEASFYGEDLWSLEMVVKIASGEQAAGAKEGSGIEISLSGMVESSSWPAKQVEWTAARKASKSKATTSADVAMELFSSVSGWLETETEGSVDVFGMHNVVWSAVI</sequence>
<keyword evidence="11" id="KW-0482">Metalloprotease</keyword>
<feature type="transmembrane region" description="Helical" evidence="16">
    <location>
        <begin position="569"/>
        <end position="588"/>
    </location>
</feature>
<dbReference type="EC" id="3.4.-.-" evidence="14"/>
<comment type="cofactor">
    <cofactor evidence="1">
        <name>Zn(2+)</name>
        <dbReference type="ChEBI" id="CHEBI:29105"/>
    </cofactor>
</comment>
<keyword evidence="6 14" id="KW-0479">Metal-binding</keyword>
<dbReference type="PANTHER" id="PTHR12147:SF22">
    <property type="entry name" value="ENDOPLASMIC RETICULUM METALLOPEPTIDASE 1"/>
    <property type="match status" value="1"/>
</dbReference>